<organism evidence="1">
    <name type="scientific">Mesotoga infera</name>
    <dbReference type="NCBI Taxonomy" id="1236046"/>
    <lineage>
        <taxon>Bacteria</taxon>
        <taxon>Thermotogati</taxon>
        <taxon>Thermotogota</taxon>
        <taxon>Thermotogae</taxon>
        <taxon>Kosmotogales</taxon>
        <taxon>Kosmotogaceae</taxon>
        <taxon>Mesotoga</taxon>
    </lineage>
</organism>
<comment type="caution">
    <text evidence="1">The sequence shown here is derived from an EMBL/GenBank/DDBJ whole genome shotgun (WGS) entry which is preliminary data.</text>
</comment>
<sequence>MRKNDIENIAKTLRKRALVRTGTIVGFENDGKVVRVRFHDTKLAEGQFERKLACEGIIEGSTFTLIQPNFRRPVSDLVDVEKEVGAGGFKGLTLPLVGFEAYPEGSENPDCIIGLFELPGGGVYREIITESSQDILIPGYGMFASQKAIGEDEIRRIELLPWFGPHRFGDVFRIASSSNRELLITTREGGEVAGVLFVDKVMSLRTRSEEFLEPEFQFSELDNVLLITERIPTLDNLPVAYKHLLCNWKSTVLFCEGVNLFDYYERRWTGPTGRWRYMSPTARPESNLPLSSYRKSRRLVIQCEGDSYTGRELMLPWILNSSNPPNPLNLEYDSSRFTYHGALRISKITYDLSENAVKIVGSPLWLEEPAQNRSALLPSNSFGVDFANDPELTGAIPRINREGEYFGVERTVTADEYENNLQTVYPAFVPESTPEVLSFRFSNQPEVWTYVNGKSKLAEGEPVEVSIDGIVNTQEIQVLLAQGSFRPFYIIDPPEWMAHFAIGNEYVHLWEPCSINFSPAIVPHVVDSQTGYTNSFISREEYEDGKRLKESVELKLSNIDLPGNYKYGVLFNIESFNQMNRFDNAFFTKDLKQITDCRTIASRIGKIGLGFTSWDFSCSVFLGYDSPMGTNRKMYYGPVAPEQIKDIYFTGTVVEGKPYKIINFNFTDENLLMDFSYGERNYPDYSYDPSTGGLAEPADTFKVTRPRYDTGANAINRWWPDDITVEIDHIDVYKITGASYDSWTGNWNWTWEDEPCRTISGEIVEKIEPYPNIRVSIMAGELTELAGRWHLPRLHIYYKRIKAGIGLSAVPYFYVRFRSFYEALSEMSVEDAQRVYRPNSYGWFVPYTIFEDHYGEMIPIVSPIYGPIEFPETDDQLLNSIRHDMTGIVGAQEIKGFLFEYTPDTPLRDSVKLEGPLGNDEAFFLPYGERQDHLIEYSRSGTTFFVQEFPITGEMVQDHVMHGRFVEFPRNVKLSRLRFDRAKLMFSKLILNDDLTSPVMNPRTHIQMEE</sequence>
<dbReference type="Proteomes" id="UP000886198">
    <property type="component" value="Unassembled WGS sequence"/>
</dbReference>
<dbReference type="AlphaFoldDB" id="A0A7C1CUN6"/>
<gene>
    <name evidence="1" type="ORF">ENN47_09175</name>
</gene>
<reference evidence="1" key="1">
    <citation type="journal article" date="2020" name="mSystems">
        <title>Genome- and Community-Level Interaction Insights into Carbon Utilization and Element Cycling Functions of Hydrothermarchaeota in Hydrothermal Sediment.</title>
        <authorList>
            <person name="Zhou Z."/>
            <person name="Liu Y."/>
            <person name="Xu W."/>
            <person name="Pan J."/>
            <person name="Luo Z.H."/>
            <person name="Li M."/>
        </authorList>
    </citation>
    <scope>NUCLEOTIDE SEQUENCE [LARGE SCALE GENOMIC DNA]</scope>
    <source>
        <strain evidence="1">SpSt-1179</strain>
    </source>
</reference>
<name>A0A7C1CUN6_9BACT</name>
<dbReference type="EMBL" id="DSBT01000275">
    <property type="protein sequence ID" value="HDP78334.1"/>
    <property type="molecule type" value="Genomic_DNA"/>
</dbReference>
<proteinExistence type="predicted"/>
<accession>A0A7C1CUN6</accession>
<protein>
    <submittedName>
        <fullName evidence="1">Uncharacterized protein</fullName>
    </submittedName>
</protein>
<evidence type="ECO:0000313" key="1">
    <source>
        <dbReference type="EMBL" id="HDP78334.1"/>
    </source>
</evidence>